<evidence type="ECO:0000259" key="9">
    <source>
        <dbReference type="PROSITE" id="PS50835"/>
    </source>
</evidence>
<keyword evidence="3 6" id="KW-0472">Membrane</keyword>
<dbReference type="GO" id="GO:0009897">
    <property type="term" value="C:external side of plasma membrane"/>
    <property type="evidence" value="ECO:0007669"/>
    <property type="project" value="TreeGrafter"/>
</dbReference>
<dbReference type="PANTHER" id="PTHR24100">
    <property type="entry name" value="BUTYROPHILIN"/>
    <property type="match status" value="1"/>
</dbReference>
<dbReference type="PROSITE" id="PS50835">
    <property type="entry name" value="IG_LIKE"/>
    <property type="match status" value="1"/>
</dbReference>
<keyword evidence="6" id="KW-0812">Transmembrane</keyword>
<dbReference type="PANTHER" id="PTHR24100:SF149">
    <property type="entry name" value="BG-LIKE ANTIGEN 1-RELATED"/>
    <property type="match status" value="1"/>
</dbReference>
<evidence type="ECO:0000256" key="4">
    <source>
        <dbReference type="ARBA" id="ARBA00023157"/>
    </source>
</evidence>
<dbReference type="SUPFAM" id="SSF49899">
    <property type="entry name" value="Concanavalin A-like lectins/glucanases"/>
    <property type="match status" value="1"/>
</dbReference>
<dbReference type="CDD" id="cd13745">
    <property type="entry name" value="SPRY_PRY_TRIM39"/>
    <property type="match status" value="1"/>
</dbReference>
<dbReference type="SUPFAM" id="SSF48726">
    <property type="entry name" value="Immunoglobulin"/>
    <property type="match status" value="1"/>
</dbReference>
<dbReference type="GO" id="GO:0001817">
    <property type="term" value="P:regulation of cytokine production"/>
    <property type="evidence" value="ECO:0007669"/>
    <property type="project" value="TreeGrafter"/>
</dbReference>
<dbReference type="InterPro" id="IPR007110">
    <property type="entry name" value="Ig-like_dom"/>
</dbReference>
<keyword evidence="4" id="KW-1015">Disulfide bond</keyword>
<evidence type="ECO:0000313" key="10">
    <source>
        <dbReference type="Ensembl" id="ENSCABP00000018019.1"/>
    </source>
</evidence>
<organism evidence="10 11">
    <name type="scientific">Chelonoidis abingdonii</name>
    <name type="common">Abingdon island giant tortoise</name>
    <name type="synonym">Testudo abingdonii</name>
    <dbReference type="NCBI Taxonomy" id="106734"/>
    <lineage>
        <taxon>Eukaryota</taxon>
        <taxon>Metazoa</taxon>
        <taxon>Chordata</taxon>
        <taxon>Craniata</taxon>
        <taxon>Vertebrata</taxon>
        <taxon>Euteleostomi</taxon>
        <taxon>Archelosauria</taxon>
        <taxon>Testudinata</taxon>
        <taxon>Testudines</taxon>
        <taxon>Cryptodira</taxon>
        <taxon>Durocryptodira</taxon>
        <taxon>Testudinoidea</taxon>
        <taxon>Testudinidae</taxon>
        <taxon>Chelonoidis</taxon>
    </lineage>
</organism>
<dbReference type="InterPro" id="IPR003879">
    <property type="entry name" value="Butyrophylin_SPRY"/>
</dbReference>
<dbReference type="InterPro" id="IPR013320">
    <property type="entry name" value="ConA-like_dom_sf"/>
</dbReference>
<dbReference type="InterPro" id="IPR006574">
    <property type="entry name" value="PRY"/>
</dbReference>
<evidence type="ECO:0000313" key="11">
    <source>
        <dbReference type="Proteomes" id="UP000694404"/>
    </source>
</evidence>
<dbReference type="FunFam" id="2.60.40.10:FF:000208">
    <property type="entry name" value="Butyrophilin subfamily 1 member A1"/>
    <property type="match status" value="1"/>
</dbReference>
<dbReference type="PROSITE" id="PS50188">
    <property type="entry name" value="B302_SPRY"/>
    <property type="match status" value="1"/>
</dbReference>
<dbReference type="Proteomes" id="UP000694404">
    <property type="component" value="Unplaced"/>
</dbReference>
<keyword evidence="6" id="KW-1133">Transmembrane helix</keyword>
<dbReference type="InterPro" id="IPR003877">
    <property type="entry name" value="SPRY_dom"/>
</dbReference>
<dbReference type="Gene3D" id="2.60.120.920">
    <property type="match status" value="1"/>
</dbReference>
<dbReference type="InterPro" id="IPR043136">
    <property type="entry name" value="B30.2/SPRY_sf"/>
</dbReference>
<dbReference type="InterPro" id="IPR013106">
    <property type="entry name" value="Ig_V-set"/>
</dbReference>
<dbReference type="AlphaFoldDB" id="A0A8C0H4E6"/>
<dbReference type="SMART" id="SM00449">
    <property type="entry name" value="SPRY"/>
    <property type="match status" value="1"/>
</dbReference>
<feature type="domain" description="B30.2/SPRY" evidence="8">
    <location>
        <begin position="193"/>
        <end position="384"/>
    </location>
</feature>
<protein>
    <submittedName>
        <fullName evidence="10">Uncharacterized protein</fullName>
    </submittedName>
</protein>
<dbReference type="GO" id="GO:0005102">
    <property type="term" value="F:signaling receptor binding"/>
    <property type="evidence" value="ECO:0007669"/>
    <property type="project" value="TreeGrafter"/>
</dbReference>
<feature type="transmembrane region" description="Helical" evidence="6">
    <location>
        <begin position="150"/>
        <end position="171"/>
    </location>
</feature>
<dbReference type="PRINTS" id="PR01407">
    <property type="entry name" value="BUTYPHLNCDUF"/>
</dbReference>
<comment type="subcellular location">
    <subcellularLocation>
        <location evidence="1">Membrane</location>
    </subcellularLocation>
</comment>
<dbReference type="InterPro" id="IPR003599">
    <property type="entry name" value="Ig_sub"/>
</dbReference>
<feature type="chain" id="PRO_5034390832" evidence="7">
    <location>
        <begin position="20"/>
        <end position="444"/>
    </location>
</feature>
<dbReference type="CDD" id="cd05713">
    <property type="entry name" value="IgV_MOG_like"/>
    <property type="match status" value="1"/>
</dbReference>
<feature type="domain" description="Ig-like" evidence="9">
    <location>
        <begin position="17"/>
        <end position="138"/>
    </location>
</feature>
<evidence type="ECO:0000256" key="6">
    <source>
        <dbReference type="SAM" id="Phobius"/>
    </source>
</evidence>
<dbReference type="Pfam" id="PF00622">
    <property type="entry name" value="SPRY"/>
    <property type="match status" value="1"/>
</dbReference>
<feature type="signal peptide" evidence="7">
    <location>
        <begin position="1"/>
        <end position="19"/>
    </location>
</feature>
<dbReference type="Pfam" id="PF07686">
    <property type="entry name" value="V-set"/>
    <property type="match status" value="1"/>
</dbReference>
<evidence type="ECO:0000256" key="2">
    <source>
        <dbReference type="ARBA" id="ARBA00007591"/>
    </source>
</evidence>
<dbReference type="InterPro" id="IPR036179">
    <property type="entry name" value="Ig-like_dom_sf"/>
</dbReference>
<keyword evidence="7" id="KW-0732">Signal</keyword>
<evidence type="ECO:0000256" key="5">
    <source>
        <dbReference type="ARBA" id="ARBA00023319"/>
    </source>
</evidence>
<dbReference type="SMART" id="SM00406">
    <property type="entry name" value="IGv"/>
    <property type="match status" value="1"/>
</dbReference>
<evidence type="ECO:0000256" key="7">
    <source>
        <dbReference type="SAM" id="SignalP"/>
    </source>
</evidence>
<evidence type="ECO:0000256" key="3">
    <source>
        <dbReference type="ARBA" id="ARBA00023136"/>
    </source>
</evidence>
<name>A0A8C0H4E6_CHEAB</name>
<dbReference type="InterPro" id="IPR035033">
    <property type="entry name" value="PRY/SPRY_TRIM39"/>
</dbReference>
<dbReference type="InterPro" id="IPR050504">
    <property type="entry name" value="IgSF_BTN/MOG"/>
</dbReference>
<keyword evidence="5" id="KW-0393">Immunoglobulin domain</keyword>
<evidence type="ECO:0000259" key="8">
    <source>
        <dbReference type="PROSITE" id="PS50188"/>
    </source>
</evidence>
<dbReference type="GO" id="GO:0050852">
    <property type="term" value="P:T cell receptor signaling pathway"/>
    <property type="evidence" value="ECO:0007669"/>
    <property type="project" value="TreeGrafter"/>
</dbReference>
<comment type="similarity">
    <text evidence="2">Belongs to the immunoglobulin superfamily. BTN/MOG family.</text>
</comment>
<keyword evidence="11" id="KW-1185">Reference proteome</keyword>
<dbReference type="Ensembl" id="ENSCABT00000019755.1">
    <property type="protein sequence ID" value="ENSCABP00000018019.1"/>
    <property type="gene ID" value="ENSCABG00000013387.1"/>
</dbReference>
<dbReference type="GeneTree" id="ENSGT00940000153527"/>
<sequence>TFLNLLAMLLLMQPNMPLAFLATKIHLTGPDRPIAASLGGEAVLPCHLSPRMSAENMEVRWFRSKYSEVVHLYHDGQDQYGEEMPEYRRRTALLKDDITNGRVFLRIRNVRPSDDGQYTCFFQSGVSYEEALLELQVAEPFFPKVNPSKVALWVILALLAVLMVLAGYCFWSRHRATGEVTKGENLGGFDSMFKRVSVPAPGSDSVTLSPVDVTLDPDTAHPNLDLSEDRKHVSHGTWDPPNKSEGFEHDIWVLGAEGFAGGRRYWEVEVGGKIGWYLGVCRESVSRKGKVTLTPEDGYWVVWLKGGVYQALTSPPTSLPMSIKPSRVGIFLDYEAGEVSFYNVTDRSRLFTFTDTFSGTLRPYFSPGYYVWGTNAALLKIFSLHWLTRRHTSNSLRYPSPLVPPCPQLKVLLIPKDQPQNPGQYTYQILHKNHDFANLLGCKI</sequence>
<dbReference type="Gene3D" id="2.60.40.10">
    <property type="entry name" value="Immunoglobulins"/>
    <property type="match status" value="1"/>
</dbReference>
<proteinExistence type="inferred from homology"/>
<dbReference type="InterPro" id="IPR001870">
    <property type="entry name" value="B30.2/SPRY"/>
</dbReference>
<reference evidence="10" key="2">
    <citation type="submission" date="2025-09" db="UniProtKB">
        <authorList>
            <consortium name="Ensembl"/>
        </authorList>
    </citation>
    <scope>IDENTIFICATION</scope>
</reference>
<dbReference type="Pfam" id="PF13765">
    <property type="entry name" value="PRY"/>
    <property type="match status" value="1"/>
</dbReference>
<dbReference type="SMART" id="SM00589">
    <property type="entry name" value="PRY"/>
    <property type="match status" value="1"/>
</dbReference>
<dbReference type="InterPro" id="IPR013783">
    <property type="entry name" value="Ig-like_fold"/>
</dbReference>
<reference evidence="10" key="1">
    <citation type="submission" date="2025-08" db="UniProtKB">
        <authorList>
            <consortium name="Ensembl"/>
        </authorList>
    </citation>
    <scope>IDENTIFICATION</scope>
</reference>
<accession>A0A8C0H4E6</accession>
<evidence type="ECO:0000256" key="1">
    <source>
        <dbReference type="ARBA" id="ARBA00004370"/>
    </source>
</evidence>
<dbReference type="SMART" id="SM00409">
    <property type="entry name" value="IG"/>
    <property type="match status" value="1"/>
</dbReference>
<dbReference type="FunFam" id="2.60.120.920:FF:000004">
    <property type="entry name" value="Butyrophilin subfamily 1 member A1"/>
    <property type="match status" value="1"/>
</dbReference>